<dbReference type="SUPFAM" id="SSF57756">
    <property type="entry name" value="Retrovirus zinc finger-like domains"/>
    <property type="match status" value="1"/>
</dbReference>
<evidence type="ECO:0000256" key="1">
    <source>
        <dbReference type="PROSITE-ProRule" id="PRU00047"/>
    </source>
</evidence>
<proteinExistence type="predicted"/>
<feature type="compositionally biased region" description="Low complexity" evidence="2">
    <location>
        <begin position="12"/>
        <end position="26"/>
    </location>
</feature>
<dbReference type="OMA" id="YCHRSGH"/>
<dbReference type="PANTHER" id="PTHR46888:SF13">
    <property type="entry name" value="RIBONUCLEASE H"/>
    <property type="match status" value="1"/>
</dbReference>
<name>A0A672HFT3_SALFA</name>
<dbReference type="InterPro" id="IPR036875">
    <property type="entry name" value="Znf_CCHC_sf"/>
</dbReference>
<dbReference type="PANTHER" id="PTHR46888">
    <property type="entry name" value="ZINC KNUCKLE DOMAINCONTAINING PROTEIN-RELATED"/>
    <property type="match status" value="1"/>
</dbReference>
<keyword evidence="1" id="KW-0863">Zinc-finger</keyword>
<dbReference type="Ensembl" id="ENSSFAT00005028862.1">
    <property type="protein sequence ID" value="ENSSFAP00005027805.1"/>
    <property type="gene ID" value="ENSSFAG00005014185.1"/>
</dbReference>
<dbReference type="InterPro" id="IPR001878">
    <property type="entry name" value="Znf_CCHC"/>
</dbReference>
<dbReference type="AlphaFoldDB" id="A0A672HFT3"/>
<keyword evidence="1" id="KW-0479">Metal-binding</keyword>
<keyword evidence="5" id="KW-1185">Reference proteome</keyword>
<dbReference type="GO" id="GO:0008270">
    <property type="term" value="F:zinc ion binding"/>
    <property type="evidence" value="ECO:0007669"/>
    <property type="project" value="UniProtKB-KW"/>
</dbReference>
<organism evidence="4 5">
    <name type="scientific">Salarias fasciatus</name>
    <name type="common">Jewelled blenny</name>
    <name type="synonym">Blennius fasciatus</name>
    <dbReference type="NCBI Taxonomy" id="181472"/>
    <lineage>
        <taxon>Eukaryota</taxon>
        <taxon>Metazoa</taxon>
        <taxon>Chordata</taxon>
        <taxon>Craniata</taxon>
        <taxon>Vertebrata</taxon>
        <taxon>Euteleostomi</taxon>
        <taxon>Actinopterygii</taxon>
        <taxon>Neopterygii</taxon>
        <taxon>Teleostei</taxon>
        <taxon>Neoteleostei</taxon>
        <taxon>Acanthomorphata</taxon>
        <taxon>Ovalentaria</taxon>
        <taxon>Blenniimorphae</taxon>
        <taxon>Blenniiformes</taxon>
        <taxon>Blennioidei</taxon>
        <taxon>Blenniidae</taxon>
        <taxon>Salariinae</taxon>
        <taxon>Salarias</taxon>
    </lineage>
</organism>
<reference evidence="4" key="1">
    <citation type="submission" date="2019-06" db="EMBL/GenBank/DDBJ databases">
        <authorList>
            <consortium name="Wellcome Sanger Institute Data Sharing"/>
        </authorList>
    </citation>
    <scope>NUCLEOTIDE SEQUENCE [LARGE SCALE GENOMIC DNA]</scope>
</reference>
<protein>
    <recommendedName>
        <fullName evidence="3">CCHC-type domain-containing protein</fullName>
    </recommendedName>
</protein>
<evidence type="ECO:0000313" key="4">
    <source>
        <dbReference type="Ensembl" id="ENSSFAP00005027805.1"/>
    </source>
</evidence>
<reference evidence="4" key="3">
    <citation type="submission" date="2025-09" db="UniProtKB">
        <authorList>
            <consortium name="Ensembl"/>
        </authorList>
    </citation>
    <scope>IDENTIFICATION</scope>
</reference>
<dbReference type="Proteomes" id="UP000472267">
    <property type="component" value="Chromosome 17"/>
</dbReference>
<evidence type="ECO:0000313" key="5">
    <source>
        <dbReference type="Proteomes" id="UP000472267"/>
    </source>
</evidence>
<feature type="region of interest" description="Disordered" evidence="2">
    <location>
        <begin position="1"/>
        <end position="58"/>
    </location>
</feature>
<reference evidence="4" key="2">
    <citation type="submission" date="2025-08" db="UniProtKB">
        <authorList>
            <consortium name="Ensembl"/>
        </authorList>
    </citation>
    <scope>IDENTIFICATION</scope>
</reference>
<feature type="domain" description="CCHC-type" evidence="3">
    <location>
        <begin position="334"/>
        <end position="348"/>
    </location>
</feature>
<keyword evidence="1" id="KW-0862">Zinc</keyword>
<feature type="compositionally biased region" description="Low complexity" evidence="2">
    <location>
        <begin position="108"/>
        <end position="121"/>
    </location>
</feature>
<dbReference type="Gene3D" id="1.10.4020.10">
    <property type="entry name" value="DNA breaking-rejoining enzymes"/>
    <property type="match status" value="1"/>
</dbReference>
<sequence>MWAPETGVAGSHRPAAARHAADHAAPGEISEVAEEPKTPFTVPHFDPRSPPSASSLDEARVKVRLARLQMEAQERAKSRQAQLTLEIRRMEIEADKEVHLRQLELEAQSRAAPAPSASAHADGSHLSTSSTHDSFDLGKNIPLVPSFRETEVDSYFSAFERIACALRWPKDVWPLLLQCKIHWKAQEAVAALPLEESLNYESVKMSILRVYELVPEAYRQKFRKHRKAPAQTYVEFAREKGILFDKWCNACKVDDFDSVRELILLEEFKACLPERIVVYLNEQKVSTLSSASVLADEYVLTHKSVFQPGSEKSGTPAVPSVSTRVVNKRNERDCFYCHRSGHLIANCPALKRKQSGSGSPPKGLGFIKTETCSDSNPVSPVYPDPCFEPFLFDGFVSLTGESADQCPIRILRDTGCSQSVILASALPFSEESYCGYSVPLRGIEMGYTPRPVHKVYINSKLMSGIFPVAVCPALPIEGVVLLMGNDIAGGKVIPVLEVLDSPKYAEMDKPEADSKLFPSCVVTRAQGRKRDEFSLSDTVLMSAFSGEGDVDAVLENARPSSPPGGAESTHPGSSLSDGPTLPVNSERLATAQRADPTLKRCFESVVSADKAGPGAVAYLLNKEIPVRR</sequence>
<dbReference type="Pfam" id="PF02023">
    <property type="entry name" value="SCAN"/>
    <property type="match status" value="1"/>
</dbReference>
<dbReference type="PROSITE" id="PS50158">
    <property type="entry name" value="ZF_CCHC"/>
    <property type="match status" value="1"/>
</dbReference>
<dbReference type="GO" id="GO:0003676">
    <property type="term" value="F:nucleic acid binding"/>
    <property type="evidence" value="ECO:0007669"/>
    <property type="project" value="InterPro"/>
</dbReference>
<evidence type="ECO:0000256" key="2">
    <source>
        <dbReference type="SAM" id="MobiDB-lite"/>
    </source>
</evidence>
<feature type="region of interest" description="Disordered" evidence="2">
    <location>
        <begin position="554"/>
        <end position="585"/>
    </location>
</feature>
<accession>A0A672HFT3</accession>
<dbReference type="SUPFAM" id="SSF47353">
    <property type="entry name" value="Retrovirus capsid dimerization domain-like"/>
    <property type="match status" value="1"/>
</dbReference>
<evidence type="ECO:0000259" key="3">
    <source>
        <dbReference type="PROSITE" id="PS50158"/>
    </source>
</evidence>
<dbReference type="InterPro" id="IPR003309">
    <property type="entry name" value="SCAN_dom"/>
</dbReference>
<dbReference type="InterPro" id="IPR038269">
    <property type="entry name" value="SCAN_sf"/>
</dbReference>
<feature type="region of interest" description="Disordered" evidence="2">
    <location>
        <begin position="108"/>
        <end position="133"/>
    </location>
</feature>
<dbReference type="InParanoid" id="A0A672HFT3"/>
<dbReference type="Gene3D" id="4.10.60.10">
    <property type="entry name" value="Zinc finger, CCHC-type"/>
    <property type="match status" value="1"/>
</dbReference>